<keyword evidence="2" id="KW-0472">Membrane</keyword>
<feature type="transmembrane region" description="Helical" evidence="2">
    <location>
        <begin position="94"/>
        <end position="115"/>
    </location>
</feature>
<evidence type="ECO:0000313" key="5">
    <source>
        <dbReference type="Proteomes" id="UP000199052"/>
    </source>
</evidence>
<protein>
    <recommendedName>
        <fullName evidence="3">AAA+ ATPase domain-containing protein</fullName>
    </recommendedName>
</protein>
<gene>
    <name evidence="4" type="ORF">SAMN05421678_106263</name>
</gene>
<evidence type="ECO:0000256" key="2">
    <source>
        <dbReference type="SAM" id="Phobius"/>
    </source>
</evidence>
<sequence length="738" mass="80222">MPFLTRQTDSHPRPRTSRRGAASVPERLVLVDEGEWWDGPNRGGRDKRATPKTAGRRSGNGSPTTVLQRGRSAEELQAETQRHRRGRTVYRLRWHLLPHCVAAVLLGLAGLGWLVDFSTHHVFTEPLALVPAGLLLAGLATVWVVRGGKLRRWRWHRRVSLAAVFAACWLAAAIWAGPSWDATTAIAAADLVFGAGYWRTIRIYGPAHKPLPDAGEEQVPETPIYRRWADNIATDGGVAPKSRLTGREVDDITEKYTVELVRGKQSIKTIEANLDKVYSGLGHGAEEVIVEPHPSRDPARLALTIVHTSPVKETVAFTGPQYYRDGDHSWIEIGPYADGAARVRVPVYAPNSIRNLTIIGGQGSGKSAMLNAAAVSLRASGHTVVFYLDGQDGVSSPQLLRYATWAPTGEDRELVVLEALERIYAVRGKLMKKFGVPGLNPTPELPGIVVIVDEFHVFWRPSSKHLERWERLIRTGRKVGVGFWAATQHPSVESFGNDKIRSLLQQYTTLVLRTAGAVAQNILRIKVNPGDLPTQPGYGYVIGGTESVRTAPFRADFLDDKNGDADTMFETYRGCDLDKWSTKAAGHAFIHRAEIAAQQRQDLDDELAAWETGGDAEHDLLATLATELDELDGLAAVTAIGLVPNFPPAPPLRVIDGGHVDDRTDGLAGESSMPSAGGGGAREAVLAAVVAGATTPTEAMDATGYGKTQVWRALRALENDGAVVKEARGTYRPGQEAQ</sequence>
<feature type="domain" description="AAA+ ATPase" evidence="3">
    <location>
        <begin position="352"/>
        <end position="512"/>
    </location>
</feature>
<keyword evidence="2" id="KW-1133">Transmembrane helix</keyword>
<feature type="region of interest" description="Disordered" evidence="1">
    <location>
        <begin position="1"/>
        <end position="80"/>
    </location>
</feature>
<keyword evidence="2" id="KW-0812">Transmembrane</keyword>
<dbReference type="EMBL" id="FOOI01000006">
    <property type="protein sequence ID" value="SFG53364.1"/>
    <property type="molecule type" value="Genomic_DNA"/>
</dbReference>
<organism evidence="4 5">
    <name type="scientific">Actinopolymorpha cephalotaxi</name>
    <dbReference type="NCBI Taxonomy" id="504797"/>
    <lineage>
        <taxon>Bacteria</taxon>
        <taxon>Bacillati</taxon>
        <taxon>Actinomycetota</taxon>
        <taxon>Actinomycetes</taxon>
        <taxon>Propionibacteriales</taxon>
        <taxon>Actinopolymorphaceae</taxon>
        <taxon>Actinopolymorpha</taxon>
    </lineage>
</organism>
<proteinExistence type="predicted"/>
<dbReference type="Gene3D" id="3.40.50.300">
    <property type="entry name" value="P-loop containing nucleotide triphosphate hydrolases"/>
    <property type="match status" value="1"/>
</dbReference>
<accession>A0A1I2SKN4</accession>
<evidence type="ECO:0000256" key="1">
    <source>
        <dbReference type="SAM" id="MobiDB-lite"/>
    </source>
</evidence>
<feature type="transmembrane region" description="Helical" evidence="2">
    <location>
        <begin position="159"/>
        <end position="177"/>
    </location>
</feature>
<feature type="transmembrane region" description="Helical" evidence="2">
    <location>
        <begin position="127"/>
        <end position="147"/>
    </location>
</feature>
<dbReference type="STRING" id="504797.SAMN05421678_106263"/>
<name>A0A1I2SKN4_9ACTN</name>
<dbReference type="SUPFAM" id="SSF52540">
    <property type="entry name" value="P-loop containing nucleoside triphosphate hydrolases"/>
    <property type="match status" value="1"/>
</dbReference>
<dbReference type="InterPro" id="IPR003593">
    <property type="entry name" value="AAA+_ATPase"/>
</dbReference>
<reference evidence="4 5" key="1">
    <citation type="submission" date="2016-10" db="EMBL/GenBank/DDBJ databases">
        <authorList>
            <person name="de Groot N.N."/>
        </authorList>
    </citation>
    <scope>NUCLEOTIDE SEQUENCE [LARGE SCALE GENOMIC DNA]</scope>
    <source>
        <strain evidence="4 5">CPCC 202808</strain>
    </source>
</reference>
<dbReference type="AlphaFoldDB" id="A0A1I2SKN4"/>
<evidence type="ECO:0000313" key="4">
    <source>
        <dbReference type="EMBL" id="SFG53364.1"/>
    </source>
</evidence>
<dbReference type="InterPro" id="IPR027417">
    <property type="entry name" value="P-loop_NTPase"/>
</dbReference>
<evidence type="ECO:0000259" key="3">
    <source>
        <dbReference type="SMART" id="SM00382"/>
    </source>
</evidence>
<dbReference type="SMART" id="SM00382">
    <property type="entry name" value="AAA"/>
    <property type="match status" value="1"/>
</dbReference>
<dbReference type="Proteomes" id="UP000199052">
    <property type="component" value="Unassembled WGS sequence"/>
</dbReference>